<dbReference type="WBParaSite" id="HPLM_0001198301-mRNA-1">
    <property type="protein sequence ID" value="HPLM_0001198301-mRNA-1"/>
    <property type="gene ID" value="HPLM_0001198301"/>
</dbReference>
<keyword evidence="3" id="KW-1185">Reference proteome</keyword>
<sequence>MLENLAQKFVEVVGSSTFLPRRLRSEERMPLKDAIPILTPERKSDDRDEVHVSAELVKNGDSKRTRSKNPKSTDQETDDMSTSELFPAKKALRYNKNSGKYDDISY</sequence>
<proteinExistence type="predicted"/>
<dbReference type="OrthoDB" id="5868914at2759"/>
<name>A0A0N4WLF8_HAEPC</name>
<dbReference type="AlphaFoldDB" id="A0A0N4WLF8"/>
<evidence type="ECO:0000313" key="4">
    <source>
        <dbReference type="WBParaSite" id="HPLM_0001198301-mRNA-1"/>
    </source>
</evidence>
<gene>
    <name evidence="2" type="ORF">HPLM_LOCUS11975</name>
</gene>
<dbReference type="Proteomes" id="UP000268014">
    <property type="component" value="Unassembled WGS sequence"/>
</dbReference>
<accession>A0A0N4WLF8</accession>
<reference evidence="4" key="1">
    <citation type="submission" date="2017-02" db="UniProtKB">
        <authorList>
            <consortium name="WormBaseParasite"/>
        </authorList>
    </citation>
    <scope>IDENTIFICATION</scope>
</reference>
<evidence type="ECO:0000313" key="3">
    <source>
        <dbReference type="Proteomes" id="UP000268014"/>
    </source>
</evidence>
<organism evidence="4">
    <name type="scientific">Haemonchus placei</name>
    <name type="common">Barber's pole worm</name>
    <dbReference type="NCBI Taxonomy" id="6290"/>
    <lineage>
        <taxon>Eukaryota</taxon>
        <taxon>Metazoa</taxon>
        <taxon>Ecdysozoa</taxon>
        <taxon>Nematoda</taxon>
        <taxon>Chromadorea</taxon>
        <taxon>Rhabditida</taxon>
        <taxon>Rhabditina</taxon>
        <taxon>Rhabditomorpha</taxon>
        <taxon>Strongyloidea</taxon>
        <taxon>Trichostrongylidae</taxon>
        <taxon>Haemonchus</taxon>
    </lineage>
</organism>
<feature type="compositionally biased region" description="Basic and acidic residues" evidence="1">
    <location>
        <begin position="40"/>
        <end position="64"/>
    </location>
</feature>
<evidence type="ECO:0000256" key="1">
    <source>
        <dbReference type="SAM" id="MobiDB-lite"/>
    </source>
</evidence>
<reference evidence="2 3" key="2">
    <citation type="submission" date="2018-11" db="EMBL/GenBank/DDBJ databases">
        <authorList>
            <consortium name="Pathogen Informatics"/>
        </authorList>
    </citation>
    <scope>NUCLEOTIDE SEQUENCE [LARGE SCALE GENOMIC DNA]</scope>
    <source>
        <strain evidence="2 3">MHpl1</strain>
    </source>
</reference>
<protein>
    <submittedName>
        <fullName evidence="4">BLVR domain-containing protein</fullName>
    </submittedName>
</protein>
<feature type="region of interest" description="Disordered" evidence="1">
    <location>
        <begin position="34"/>
        <end position="92"/>
    </location>
</feature>
<evidence type="ECO:0000313" key="2">
    <source>
        <dbReference type="EMBL" id="VDO44368.1"/>
    </source>
</evidence>
<dbReference type="EMBL" id="UZAF01017724">
    <property type="protein sequence ID" value="VDO44368.1"/>
    <property type="molecule type" value="Genomic_DNA"/>
</dbReference>